<reference evidence="2 3" key="1">
    <citation type="journal article" date="2018" name="G3 (Bethesda)">
        <title>Phylogenetic and Phylogenomic Definition of Rhizopus Species.</title>
        <authorList>
            <person name="Gryganskyi A.P."/>
            <person name="Golan J."/>
            <person name="Dolatabadi S."/>
            <person name="Mondo S."/>
            <person name="Robb S."/>
            <person name="Idnurm A."/>
            <person name="Muszewska A."/>
            <person name="Steczkiewicz K."/>
            <person name="Masonjones S."/>
            <person name="Liao H.L."/>
            <person name="Gajdeczka M.T."/>
            <person name="Anike F."/>
            <person name="Vuek A."/>
            <person name="Anishchenko I.M."/>
            <person name="Voigt K."/>
            <person name="de Hoog G.S."/>
            <person name="Smith M.E."/>
            <person name="Heitman J."/>
            <person name="Vilgalys R."/>
            <person name="Stajich J.E."/>
        </authorList>
    </citation>
    <scope>NUCLEOTIDE SEQUENCE [LARGE SCALE GENOMIC DNA]</scope>
    <source>
        <strain evidence="2 3">LSU 92-RS-03</strain>
    </source>
</reference>
<name>A0A367ISX9_RHIST</name>
<protein>
    <submittedName>
        <fullName evidence="2">Uncharacterized protein</fullName>
    </submittedName>
</protein>
<dbReference type="AlphaFoldDB" id="A0A367ISX9"/>
<evidence type="ECO:0000313" key="2">
    <source>
        <dbReference type="EMBL" id="RCH80762.1"/>
    </source>
</evidence>
<feature type="region of interest" description="Disordered" evidence="1">
    <location>
        <begin position="127"/>
        <end position="192"/>
    </location>
</feature>
<evidence type="ECO:0000313" key="3">
    <source>
        <dbReference type="Proteomes" id="UP000253551"/>
    </source>
</evidence>
<dbReference type="EMBL" id="PJQM01005834">
    <property type="protein sequence ID" value="RCH80762.1"/>
    <property type="molecule type" value="Genomic_DNA"/>
</dbReference>
<organism evidence="2 3">
    <name type="scientific">Rhizopus stolonifer</name>
    <name type="common">Rhizopus nigricans</name>
    <dbReference type="NCBI Taxonomy" id="4846"/>
    <lineage>
        <taxon>Eukaryota</taxon>
        <taxon>Fungi</taxon>
        <taxon>Fungi incertae sedis</taxon>
        <taxon>Mucoromycota</taxon>
        <taxon>Mucoromycotina</taxon>
        <taxon>Mucoromycetes</taxon>
        <taxon>Mucorales</taxon>
        <taxon>Mucorineae</taxon>
        <taxon>Rhizopodaceae</taxon>
        <taxon>Rhizopus</taxon>
    </lineage>
</organism>
<feature type="compositionally biased region" description="Acidic residues" evidence="1">
    <location>
        <begin position="129"/>
        <end position="168"/>
    </location>
</feature>
<comment type="caution">
    <text evidence="2">The sequence shown here is derived from an EMBL/GenBank/DDBJ whole genome shotgun (WGS) entry which is preliminary data.</text>
</comment>
<sequence length="384" mass="43302">MNTLIDLCPNVRRLCAERPGRFLWLFQSNASIVWREIEHLPWPQGFLTEYVKCARKFKHLHEFVIADELSLVVFHALLDDFKSFCQLKTVYVYAVSNSNILGLIRERDYLSHVKIVKLKPWHDFHGLENEDEDDRESQDTDDEEMSEQESSELDEGSDSTEDDSDEGTLSDCSCEDCRPENSTGEGGLESESLSDCTCVNCRSVRNSGSGIESPSSSNCSCENCNARSNSQSGSGGSSDQSRSEEDHDLLIEYSNSEMGQTSGIVYSSSDLEEGSEQFYIISNLEEESEQVYTSSVLEEENDIVYSNNDPQVDLDQKGDEQSTSVESNTEESDISQGNYQASINSYDYLKESDTEHDDHPNLNESNLKENTINQELNSQSTRQK</sequence>
<feature type="compositionally biased region" description="Basic and acidic residues" evidence="1">
    <location>
        <begin position="241"/>
        <end position="250"/>
    </location>
</feature>
<feature type="compositionally biased region" description="Polar residues" evidence="1">
    <location>
        <begin position="334"/>
        <end position="345"/>
    </location>
</feature>
<feature type="region of interest" description="Disordered" evidence="1">
    <location>
        <begin position="300"/>
        <end position="384"/>
    </location>
</feature>
<feature type="region of interest" description="Disordered" evidence="1">
    <location>
        <begin position="228"/>
        <end position="269"/>
    </location>
</feature>
<proteinExistence type="predicted"/>
<accession>A0A367ISX9</accession>
<feature type="compositionally biased region" description="Basic and acidic residues" evidence="1">
    <location>
        <begin position="348"/>
        <end position="361"/>
    </location>
</feature>
<evidence type="ECO:0000256" key="1">
    <source>
        <dbReference type="SAM" id="MobiDB-lite"/>
    </source>
</evidence>
<feature type="compositionally biased region" description="Polar residues" evidence="1">
    <location>
        <begin position="253"/>
        <end position="269"/>
    </location>
</feature>
<keyword evidence="3" id="KW-1185">Reference proteome</keyword>
<feature type="compositionally biased region" description="Polar residues" evidence="1">
    <location>
        <begin position="362"/>
        <end position="384"/>
    </location>
</feature>
<gene>
    <name evidence="2" type="ORF">CU098_006091</name>
</gene>
<dbReference type="Proteomes" id="UP000253551">
    <property type="component" value="Unassembled WGS sequence"/>
</dbReference>
<feature type="compositionally biased region" description="Low complexity" evidence="1">
    <location>
        <begin position="228"/>
        <end position="240"/>
    </location>
</feature>